<name>A0A432V4H0_9HYPH</name>
<gene>
    <name evidence="2" type="ORF">EET67_14345</name>
</gene>
<sequence length="514" mass="54722">MSEISERFETHDPGAKQVGEKLRCDACPVMCYIAEGRTGACDRYGNVDGRIVRLDPVTILEYHTETGGSSVPFAGEGEAWSGELVNTGRRFVSAIGAGTTYPDYKPAPFIVSQEVAGVDLVTVVTEGIFSYCGAKMKIDTDRFLGPETATVRAEGEAVGHVTTGEYGSQMLSLGGVNHLTGGSKAEGHVTCATLLALCNKQKVELSIDGGASVVVQAGNAPIIDGVTEKRMRVGCGSAAIGMFATQWRGLVDEVVVVDDHITGVVSEHQAGKVLGWQDTGIKVIGHRSTPGRYFKVSEPGLGWGGTTISDPLSILGEWNPKKGAHPGLSLLMVSTTGEQFAYFELDDDLRPVEKPFPERLRKSVDLIEQNCEPALCTVLFVGGAGGSLRAGVVENPVNLTRSVHGLQTYVTVGGAPVYVWPGGGITLMVDVSRVPDNAFGYVPTPALVAPLEFTLRRDDYLRLGGYADEIRTIEDVEAGGGAYFNRHERRLAPGDNPWPPLHGLRLSDPGGHGK</sequence>
<evidence type="ECO:0000313" key="2">
    <source>
        <dbReference type="EMBL" id="RUM97047.1"/>
    </source>
</evidence>
<dbReference type="EMBL" id="RKST01000014">
    <property type="protein sequence ID" value="RUM97047.1"/>
    <property type="molecule type" value="Genomic_DNA"/>
</dbReference>
<accession>A0A432V4H0</accession>
<reference evidence="2 3" key="1">
    <citation type="submission" date="2018-11" db="EMBL/GenBank/DDBJ databases">
        <title>Pseudaminobacter arsenicus sp. nov., an arsenic-resistant bacterium isolated from arsenic-rich aquifers.</title>
        <authorList>
            <person name="Mu Y."/>
        </authorList>
    </citation>
    <scope>NUCLEOTIDE SEQUENCE [LARGE SCALE GENOMIC DNA]</scope>
    <source>
        <strain evidence="2 3">CB3</strain>
    </source>
</reference>
<evidence type="ECO:0000256" key="1">
    <source>
        <dbReference type="SAM" id="MobiDB-lite"/>
    </source>
</evidence>
<organism evidence="2 3">
    <name type="scientific">Borborobacter arsenicus</name>
    <dbReference type="NCBI Taxonomy" id="1851146"/>
    <lineage>
        <taxon>Bacteria</taxon>
        <taxon>Pseudomonadati</taxon>
        <taxon>Pseudomonadota</taxon>
        <taxon>Alphaproteobacteria</taxon>
        <taxon>Hyphomicrobiales</taxon>
        <taxon>Phyllobacteriaceae</taxon>
        <taxon>Borborobacter</taxon>
    </lineage>
</organism>
<dbReference type="AlphaFoldDB" id="A0A432V4H0"/>
<keyword evidence="3" id="KW-1185">Reference proteome</keyword>
<dbReference type="OrthoDB" id="9812439at2"/>
<comment type="caution">
    <text evidence="2">The sequence shown here is derived from an EMBL/GenBank/DDBJ whole genome shotgun (WGS) entry which is preliminary data.</text>
</comment>
<dbReference type="RefSeq" id="WP_128627220.1">
    <property type="nucleotide sequence ID" value="NZ_RKST01000014.1"/>
</dbReference>
<evidence type="ECO:0000313" key="3">
    <source>
        <dbReference type="Proteomes" id="UP000281647"/>
    </source>
</evidence>
<proteinExistence type="predicted"/>
<feature type="region of interest" description="Disordered" evidence="1">
    <location>
        <begin position="494"/>
        <end position="514"/>
    </location>
</feature>
<dbReference type="Proteomes" id="UP000281647">
    <property type="component" value="Unassembled WGS sequence"/>
</dbReference>
<protein>
    <submittedName>
        <fullName evidence="2">6-hydroxynicotinate reductase</fullName>
    </submittedName>
</protein>